<accession>A0A0C9Z2J1</accession>
<reference evidence="1 2" key="1">
    <citation type="submission" date="2014-04" db="EMBL/GenBank/DDBJ databases">
        <authorList>
            <consortium name="DOE Joint Genome Institute"/>
            <person name="Kuo A."/>
            <person name="Ruytinx J."/>
            <person name="Rineau F."/>
            <person name="Colpaert J."/>
            <person name="Kohler A."/>
            <person name="Nagy L.G."/>
            <person name="Floudas D."/>
            <person name="Copeland A."/>
            <person name="Barry K.W."/>
            <person name="Cichocki N."/>
            <person name="Veneault-Fourrey C."/>
            <person name="LaButti K."/>
            <person name="Lindquist E.A."/>
            <person name="Lipzen A."/>
            <person name="Lundell T."/>
            <person name="Morin E."/>
            <person name="Murat C."/>
            <person name="Sun H."/>
            <person name="Tunlid A."/>
            <person name="Henrissat B."/>
            <person name="Grigoriev I.V."/>
            <person name="Hibbett D.S."/>
            <person name="Martin F."/>
            <person name="Nordberg H.P."/>
            <person name="Cantor M.N."/>
            <person name="Hua S.X."/>
        </authorList>
    </citation>
    <scope>NUCLEOTIDE SEQUENCE [LARGE SCALE GENOMIC DNA]</scope>
    <source>
        <strain evidence="1 2">UH-Slu-Lm8-n1</strain>
    </source>
</reference>
<gene>
    <name evidence="1" type="ORF">CY34DRAFT_814553</name>
</gene>
<reference evidence="2" key="2">
    <citation type="submission" date="2015-01" db="EMBL/GenBank/DDBJ databases">
        <title>Evolutionary Origins and Diversification of the Mycorrhizal Mutualists.</title>
        <authorList>
            <consortium name="DOE Joint Genome Institute"/>
            <consortium name="Mycorrhizal Genomics Consortium"/>
            <person name="Kohler A."/>
            <person name="Kuo A."/>
            <person name="Nagy L.G."/>
            <person name="Floudas D."/>
            <person name="Copeland A."/>
            <person name="Barry K.W."/>
            <person name="Cichocki N."/>
            <person name="Veneault-Fourrey C."/>
            <person name="LaButti K."/>
            <person name="Lindquist E.A."/>
            <person name="Lipzen A."/>
            <person name="Lundell T."/>
            <person name="Morin E."/>
            <person name="Murat C."/>
            <person name="Riley R."/>
            <person name="Ohm R."/>
            <person name="Sun H."/>
            <person name="Tunlid A."/>
            <person name="Henrissat B."/>
            <person name="Grigoriev I.V."/>
            <person name="Hibbett D.S."/>
            <person name="Martin F."/>
        </authorList>
    </citation>
    <scope>NUCLEOTIDE SEQUENCE [LARGE SCALE GENOMIC DNA]</scope>
    <source>
        <strain evidence="2">UH-Slu-Lm8-n1</strain>
    </source>
</reference>
<dbReference type="InParanoid" id="A0A0C9Z2J1"/>
<keyword evidence="2" id="KW-1185">Reference proteome</keyword>
<organism evidence="1 2">
    <name type="scientific">Suillus luteus UH-Slu-Lm8-n1</name>
    <dbReference type="NCBI Taxonomy" id="930992"/>
    <lineage>
        <taxon>Eukaryota</taxon>
        <taxon>Fungi</taxon>
        <taxon>Dikarya</taxon>
        <taxon>Basidiomycota</taxon>
        <taxon>Agaricomycotina</taxon>
        <taxon>Agaricomycetes</taxon>
        <taxon>Agaricomycetidae</taxon>
        <taxon>Boletales</taxon>
        <taxon>Suillineae</taxon>
        <taxon>Suillaceae</taxon>
        <taxon>Suillus</taxon>
    </lineage>
</organism>
<sequence>MVGARTTYDDQLLTHSRLLYASVSQEPKAYATTQILAALTYRCNRLLPKFDLRCSYVASPAVGSFPSSTQQQVPAQIQPTMDNKLLRF</sequence>
<evidence type="ECO:0000313" key="1">
    <source>
        <dbReference type="EMBL" id="KIK31675.1"/>
    </source>
</evidence>
<dbReference type="Proteomes" id="UP000054485">
    <property type="component" value="Unassembled WGS sequence"/>
</dbReference>
<dbReference type="AlphaFoldDB" id="A0A0C9Z2J1"/>
<dbReference type="EMBL" id="KN836756">
    <property type="protein sequence ID" value="KIK31675.1"/>
    <property type="molecule type" value="Genomic_DNA"/>
</dbReference>
<protein>
    <submittedName>
        <fullName evidence="1">Uncharacterized protein</fullName>
    </submittedName>
</protein>
<proteinExistence type="predicted"/>
<evidence type="ECO:0000313" key="2">
    <source>
        <dbReference type="Proteomes" id="UP000054485"/>
    </source>
</evidence>
<dbReference type="HOGENOM" id="CLU_2470563_0_0_1"/>
<name>A0A0C9Z2J1_9AGAM</name>